<reference evidence="2 3" key="1">
    <citation type="journal article" date="2019" name="Microb. Cell Fact.">
        <title>Exploring novel herbicidin analogues by transcriptional regulator overexpression and MS/MS molecular networking.</title>
        <authorList>
            <person name="Shi Y."/>
            <person name="Gu R."/>
            <person name="Li Y."/>
            <person name="Wang X."/>
            <person name="Ren W."/>
            <person name="Li X."/>
            <person name="Wang L."/>
            <person name="Xie Y."/>
            <person name="Hong B."/>
        </authorList>
    </citation>
    <scope>NUCLEOTIDE SEQUENCE [LARGE SCALE GENOMIC DNA]</scope>
    <source>
        <strain evidence="2 3">US-43</strain>
    </source>
</reference>
<keyword evidence="3" id="KW-1185">Reference proteome</keyword>
<evidence type="ECO:0000313" key="2">
    <source>
        <dbReference type="EMBL" id="KAB7845529.1"/>
    </source>
</evidence>
<proteinExistence type="predicted"/>
<feature type="region of interest" description="Disordered" evidence="1">
    <location>
        <begin position="100"/>
        <end position="204"/>
    </location>
</feature>
<dbReference type="EMBL" id="VOKX01000026">
    <property type="protein sequence ID" value="KAB7845529.1"/>
    <property type="molecule type" value="Genomic_DNA"/>
</dbReference>
<sequence>MATETEVGELLHQRGWRTAFTVAETVNAWAALVSVIERGYGDDIYEYTNDLSCRDWLHWCCAPQLKGPGALHRRRARCSSSSWHGETRVACGSRLRRRPGPLLLAEGRPRSRAAQGGNAGHRSSRGPQAGVRPHRPSRHRADPLTAAAAAARSHNRRTPPVGSPPEPCTSTRLPGGDATSADRAARAGCTAAPARSPTSLRRGR</sequence>
<dbReference type="Proteomes" id="UP000327000">
    <property type="component" value="Unassembled WGS sequence"/>
</dbReference>
<evidence type="ECO:0000256" key="1">
    <source>
        <dbReference type="SAM" id="MobiDB-lite"/>
    </source>
</evidence>
<name>A0A5N5W8A7_STRMB</name>
<dbReference type="AlphaFoldDB" id="A0A5N5W8A7"/>
<organism evidence="2 3">
    <name type="scientific">Streptomyces mobaraensis</name>
    <name type="common">Streptoverticillium mobaraense</name>
    <dbReference type="NCBI Taxonomy" id="35621"/>
    <lineage>
        <taxon>Bacteria</taxon>
        <taxon>Bacillati</taxon>
        <taxon>Actinomycetota</taxon>
        <taxon>Actinomycetes</taxon>
        <taxon>Kitasatosporales</taxon>
        <taxon>Streptomycetaceae</taxon>
        <taxon>Streptomyces</taxon>
    </lineage>
</organism>
<protein>
    <submittedName>
        <fullName evidence="2">Uncharacterized protein</fullName>
    </submittedName>
</protein>
<evidence type="ECO:0000313" key="3">
    <source>
        <dbReference type="Proteomes" id="UP000327000"/>
    </source>
</evidence>
<accession>A0A5N5W8A7</accession>
<gene>
    <name evidence="2" type="ORF">FRZ00_13660</name>
</gene>
<feature type="compositionally biased region" description="Low complexity" evidence="1">
    <location>
        <begin position="186"/>
        <end position="195"/>
    </location>
</feature>
<dbReference type="OrthoDB" id="4178485at2"/>
<comment type="caution">
    <text evidence="2">The sequence shown here is derived from an EMBL/GenBank/DDBJ whole genome shotgun (WGS) entry which is preliminary data.</text>
</comment>